<dbReference type="Proteomes" id="UP001610446">
    <property type="component" value="Unassembled WGS sequence"/>
</dbReference>
<dbReference type="InterPro" id="IPR053175">
    <property type="entry name" value="DHMBA_Reg_Transcription_Factor"/>
</dbReference>
<dbReference type="Gene3D" id="4.10.240.10">
    <property type="entry name" value="Zn(2)-C6 fungal-type DNA-binding domain"/>
    <property type="match status" value="1"/>
</dbReference>
<dbReference type="InterPro" id="IPR036864">
    <property type="entry name" value="Zn2-C6_fun-type_DNA-bd_sf"/>
</dbReference>
<organism evidence="6 7">
    <name type="scientific">Aspergillus pseudoustus</name>
    <dbReference type="NCBI Taxonomy" id="1810923"/>
    <lineage>
        <taxon>Eukaryota</taxon>
        <taxon>Fungi</taxon>
        <taxon>Dikarya</taxon>
        <taxon>Ascomycota</taxon>
        <taxon>Pezizomycotina</taxon>
        <taxon>Eurotiomycetes</taxon>
        <taxon>Eurotiomycetidae</taxon>
        <taxon>Eurotiales</taxon>
        <taxon>Aspergillaceae</taxon>
        <taxon>Aspergillus</taxon>
        <taxon>Aspergillus subgen. Nidulantes</taxon>
    </lineage>
</organism>
<accession>A0ABR4J0K4</accession>
<dbReference type="PROSITE" id="PS00463">
    <property type="entry name" value="ZN2_CY6_FUNGAL_1"/>
    <property type="match status" value="1"/>
</dbReference>
<protein>
    <recommendedName>
        <fullName evidence="5">Zn(2)-C6 fungal-type domain-containing protein</fullName>
    </recommendedName>
</protein>
<gene>
    <name evidence="6" type="ORF">BJY01DRAFT_225053</name>
</gene>
<dbReference type="InterPro" id="IPR001138">
    <property type="entry name" value="Zn2Cys6_DnaBD"/>
</dbReference>
<name>A0ABR4J0K4_9EURO</name>
<feature type="domain" description="Zn(2)-C6 fungal-type" evidence="5">
    <location>
        <begin position="9"/>
        <end position="37"/>
    </location>
</feature>
<dbReference type="SMART" id="SM00066">
    <property type="entry name" value="GAL4"/>
    <property type="match status" value="1"/>
</dbReference>
<keyword evidence="1" id="KW-0805">Transcription regulation</keyword>
<proteinExistence type="predicted"/>
<evidence type="ECO:0000259" key="5">
    <source>
        <dbReference type="PROSITE" id="PS50048"/>
    </source>
</evidence>
<keyword evidence="2" id="KW-0238">DNA-binding</keyword>
<evidence type="ECO:0000256" key="4">
    <source>
        <dbReference type="ARBA" id="ARBA00023242"/>
    </source>
</evidence>
<dbReference type="SUPFAM" id="SSF57701">
    <property type="entry name" value="Zn2/Cys6 DNA-binding domain"/>
    <property type="match status" value="1"/>
</dbReference>
<evidence type="ECO:0000313" key="7">
    <source>
        <dbReference type="Proteomes" id="UP001610446"/>
    </source>
</evidence>
<reference evidence="6 7" key="1">
    <citation type="submission" date="2024-07" db="EMBL/GenBank/DDBJ databases">
        <title>Section-level genome sequencing and comparative genomics of Aspergillus sections Usti and Cavernicolus.</title>
        <authorList>
            <consortium name="Lawrence Berkeley National Laboratory"/>
            <person name="Nybo J.L."/>
            <person name="Vesth T.C."/>
            <person name="Theobald S."/>
            <person name="Frisvad J.C."/>
            <person name="Larsen T.O."/>
            <person name="Kjaerboelling I."/>
            <person name="Rothschild-Mancinelli K."/>
            <person name="Lyhne E.K."/>
            <person name="Kogle M.E."/>
            <person name="Barry K."/>
            <person name="Clum A."/>
            <person name="Na H."/>
            <person name="Ledsgaard L."/>
            <person name="Lin J."/>
            <person name="Lipzen A."/>
            <person name="Kuo A."/>
            <person name="Riley R."/>
            <person name="Mondo S."/>
            <person name="Labutti K."/>
            <person name="Haridas S."/>
            <person name="Pangalinan J."/>
            <person name="Salamov A.A."/>
            <person name="Simmons B.A."/>
            <person name="Magnuson J.K."/>
            <person name="Chen J."/>
            <person name="Drula E."/>
            <person name="Henrissat B."/>
            <person name="Wiebenga A."/>
            <person name="Lubbers R.J."/>
            <person name="Gomes A.C."/>
            <person name="Makela M.R."/>
            <person name="Stajich J."/>
            <person name="Grigoriev I.V."/>
            <person name="Mortensen U.H."/>
            <person name="De Vries R.P."/>
            <person name="Baker S.E."/>
            <person name="Andersen M.R."/>
        </authorList>
    </citation>
    <scope>NUCLEOTIDE SEQUENCE [LARGE SCALE GENOMIC DNA]</scope>
    <source>
        <strain evidence="6 7">CBS 123904</strain>
    </source>
</reference>
<comment type="caution">
    <text evidence="6">The sequence shown here is derived from an EMBL/GenBank/DDBJ whole genome shotgun (WGS) entry which is preliminary data.</text>
</comment>
<keyword evidence="3" id="KW-0804">Transcription</keyword>
<sequence>MVYFGPSRGCETCKKRRKKCDETRPSCLRCLNTNRVCRGYEAHANGNLIFRQHESQSTPGGIAPHLLPFKSMARKCSLPARVPVPGSDVLPLDVGPKEVTPELMEECTLRAFFYDYCLVPINPTLSRGLLGRLELMVNRLGLQSQVAKACQAVGYACHGIKLSRPFLLQKAEELYYGLLSSLAHAIRDPKAVNKEETAVMAILLGLYEMVTARDANLGNHSAHAGGLAALLRIDNDPLSLLEAVCSGQSLLPNRFRGHGMFSTVCSHGRGKDLDSLLLRLRLIHCASDSIPSSSTLQSDFARLHALLADTEALNADLAEWQAAQTVKFKPTTIGYIKPEFTSLRFIPGPGYWPGRVDVYFDMYFATIWNISRTARCFLLDLIIRLSDMLEEEAPDHGQHTQNLMSQLCDVISSIPYYLAEDVQAFLRQEQGKQEIRDPGRTAGGLLLMHPLYVLSRLSTVFPEMQDYFKRCLAWIGDRMGIGQASLFAKDAGIDKDYVTSGCVIMWAALLV</sequence>
<dbReference type="EMBL" id="JBFXLU010000239">
    <property type="protein sequence ID" value="KAL2833573.1"/>
    <property type="molecule type" value="Genomic_DNA"/>
</dbReference>
<keyword evidence="4" id="KW-0539">Nucleus</keyword>
<evidence type="ECO:0000256" key="3">
    <source>
        <dbReference type="ARBA" id="ARBA00023163"/>
    </source>
</evidence>
<dbReference type="PANTHER" id="PTHR38791">
    <property type="entry name" value="ZN(II)2CYS6 TRANSCRIPTION FACTOR (EUROFUNG)-RELATED-RELATED"/>
    <property type="match status" value="1"/>
</dbReference>
<dbReference type="PROSITE" id="PS50048">
    <property type="entry name" value="ZN2_CY6_FUNGAL_2"/>
    <property type="match status" value="1"/>
</dbReference>
<evidence type="ECO:0000256" key="1">
    <source>
        <dbReference type="ARBA" id="ARBA00023015"/>
    </source>
</evidence>
<evidence type="ECO:0000256" key="2">
    <source>
        <dbReference type="ARBA" id="ARBA00023125"/>
    </source>
</evidence>
<evidence type="ECO:0000313" key="6">
    <source>
        <dbReference type="EMBL" id="KAL2833573.1"/>
    </source>
</evidence>
<dbReference type="PANTHER" id="PTHR38791:SF5">
    <property type="entry name" value="TRANSCRIPTION FACTOR DBAG-RELATED"/>
    <property type="match status" value="1"/>
</dbReference>
<dbReference type="CDD" id="cd00067">
    <property type="entry name" value="GAL4"/>
    <property type="match status" value="1"/>
</dbReference>
<keyword evidence="7" id="KW-1185">Reference proteome</keyword>
<dbReference type="Pfam" id="PF00172">
    <property type="entry name" value="Zn_clus"/>
    <property type="match status" value="1"/>
</dbReference>